<dbReference type="InterPro" id="IPR032093">
    <property type="entry name" value="PhoD_N"/>
</dbReference>
<dbReference type="Gene3D" id="2.60.40.380">
    <property type="entry name" value="Purple acid phosphatase-like, N-terminal"/>
    <property type="match status" value="1"/>
</dbReference>
<dbReference type="InterPro" id="IPR052900">
    <property type="entry name" value="Phospholipid_Metab_Enz"/>
</dbReference>
<keyword evidence="4" id="KW-1185">Reference proteome</keyword>
<protein>
    <submittedName>
        <fullName evidence="3">Alkaline phosphatase D family protein</fullName>
    </submittedName>
</protein>
<evidence type="ECO:0000259" key="1">
    <source>
        <dbReference type="Pfam" id="PF09423"/>
    </source>
</evidence>
<dbReference type="Proteomes" id="UP001054846">
    <property type="component" value="Chromosome"/>
</dbReference>
<dbReference type="PROSITE" id="PS51318">
    <property type="entry name" value="TAT"/>
    <property type="match status" value="1"/>
</dbReference>
<sequence>MPNSRPSLESFARKSVNRRRFLAVSGTLAGVFALALTSGADARSAPSLGATPFTLGVASGDPLPTSIVLWTRLAPNPLVADGGMPTRRVSVEWFVATDAGMRRIVRRGTALASPELAHSVHVEVFGLEPSREYFYQFRYRSEYSPVGRTKTAPAAGSRLDSLAFAIATCQKWDDGFYSPYRRMVEEDLDLVVHLGDYTYEYGIASGGVRGATLPDTFAPETVTLDRYRLQHALYKTDPDLQAAHARFPWVITWDDHEVENDYTDAISENFEPVETFLMRRAAAYKAYYEHLPLRRLSIPDGPNLRLYRRLAFGDLAEFSVLDTRQYRSDQPCGDGESDRCAAALDPTKTMAGFDQERWLRQGLERSGALWNVLAQQVLMAELNHDLEGGTRYWNDGWDGYPVARQRLLRHIATQRIANPVVITGDWHSTFVSDLKLDFKNPDSPTVASEFVTPSITTNGDAIVYGPYYGPMIPQNPHIKFFDGDRRGYIRCHLNRERWLADIRYVESVSTPDSPIETFASFVIENGRAGVQST</sequence>
<evidence type="ECO:0000259" key="2">
    <source>
        <dbReference type="Pfam" id="PF16655"/>
    </source>
</evidence>
<feature type="domain" description="PhoD-like phosphatase metallophosphatase" evidence="1">
    <location>
        <begin position="164"/>
        <end position="501"/>
    </location>
</feature>
<accession>A0ABY3PS35</accession>
<dbReference type="SUPFAM" id="SSF56300">
    <property type="entry name" value="Metallo-dependent phosphatases"/>
    <property type="match status" value="1"/>
</dbReference>
<gene>
    <name evidence="3" type="ORF">ISF26_10105</name>
</gene>
<dbReference type="EMBL" id="CP063845">
    <property type="protein sequence ID" value="UFP96533.1"/>
    <property type="molecule type" value="Genomic_DNA"/>
</dbReference>
<evidence type="ECO:0000313" key="3">
    <source>
        <dbReference type="EMBL" id="UFP96533.1"/>
    </source>
</evidence>
<dbReference type="InterPro" id="IPR038607">
    <property type="entry name" value="PhoD-like_sf"/>
</dbReference>
<dbReference type="RefSeq" id="WP_230843771.1">
    <property type="nucleotide sequence ID" value="NZ_CP063845.1"/>
</dbReference>
<evidence type="ECO:0000313" key="4">
    <source>
        <dbReference type="Proteomes" id="UP001054846"/>
    </source>
</evidence>
<proteinExistence type="predicted"/>
<organism evidence="3 4">
    <name type="scientific">Gloeobacter morelensis MG652769</name>
    <dbReference type="NCBI Taxonomy" id="2781736"/>
    <lineage>
        <taxon>Bacteria</taxon>
        <taxon>Bacillati</taxon>
        <taxon>Cyanobacteriota</taxon>
        <taxon>Cyanophyceae</taxon>
        <taxon>Gloeobacterales</taxon>
        <taxon>Gloeobacteraceae</taxon>
        <taxon>Gloeobacter</taxon>
        <taxon>Gloeobacter morelensis</taxon>
    </lineage>
</organism>
<dbReference type="CDD" id="cd07389">
    <property type="entry name" value="MPP_PhoD"/>
    <property type="match status" value="1"/>
</dbReference>
<dbReference type="InterPro" id="IPR006311">
    <property type="entry name" value="TAT_signal"/>
</dbReference>
<dbReference type="Pfam" id="PF09423">
    <property type="entry name" value="PhoD"/>
    <property type="match status" value="1"/>
</dbReference>
<dbReference type="Gene3D" id="3.60.21.70">
    <property type="entry name" value="PhoD-like phosphatase"/>
    <property type="match status" value="1"/>
</dbReference>
<name>A0ABY3PS35_9CYAN</name>
<dbReference type="Pfam" id="PF16655">
    <property type="entry name" value="PhoD_N"/>
    <property type="match status" value="1"/>
</dbReference>
<dbReference type="PANTHER" id="PTHR43606:SF2">
    <property type="entry name" value="ALKALINE PHOSPHATASE FAMILY PROTEIN (AFU_ORTHOLOGUE AFUA_5G03860)"/>
    <property type="match status" value="1"/>
</dbReference>
<dbReference type="InterPro" id="IPR029052">
    <property type="entry name" value="Metallo-depent_PP-like"/>
</dbReference>
<feature type="domain" description="Phospholipase D N-terminal" evidence="2">
    <location>
        <begin position="55"/>
        <end position="151"/>
    </location>
</feature>
<dbReference type="PANTHER" id="PTHR43606">
    <property type="entry name" value="PHOSPHATASE, PUTATIVE (AFU_ORTHOLOGUE AFUA_6G08710)-RELATED"/>
    <property type="match status" value="1"/>
</dbReference>
<reference evidence="3 4" key="1">
    <citation type="journal article" date="2021" name="Genome Biol. Evol.">
        <title>Complete Genome Sequencing of a Novel Gloeobacter Species from a Waterfall Cave in Mexico.</title>
        <authorList>
            <person name="Saw J.H."/>
            <person name="Cardona T."/>
            <person name="Montejano G."/>
        </authorList>
    </citation>
    <scope>NUCLEOTIDE SEQUENCE [LARGE SCALE GENOMIC DNA]</scope>
    <source>
        <strain evidence="3">MG652769</strain>
    </source>
</reference>
<dbReference type="InterPro" id="IPR018946">
    <property type="entry name" value="PhoD-like_MPP"/>
</dbReference>